<feature type="region of interest" description="Disordered" evidence="1">
    <location>
        <begin position="45"/>
        <end position="68"/>
    </location>
</feature>
<dbReference type="NCBIfam" id="TIGR01635">
    <property type="entry name" value="tail_comp_S"/>
    <property type="match status" value="1"/>
</dbReference>
<reference evidence="2" key="1">
    <citation type="submission" date="2022-09" db="EMBL/GenBank/DDBJ databases">
        <title>Intensive care unit water sources are persistently colonized with multi-drug resistant bacteria and are the site of extensive horizontal gene transfer of antibiotic resistance genes.</title>
        <authorList>
            <person name="Diorio-Toth L."/>
        </authorList>
    </citation>
    <scope>NUCLEOTIDE SEQUENCE</scope>
    <source>
        <strain evidence="2">GD03710</strain>
    </source>
</reference>
<evidence type="ECO:0000313" key="2">
    <source>
        <dbReference type="EMBL" id="MDH1506291.1"/>
    </source>
</evidence>
<gene>
    <name evidence="2" type="ORF">N5I20_14600</name>
</gene>
<name>A0AA42UB65_AERCA</name>
<protein>
    <submittedName>
        <fullName evidence="2">Phage virion morphogenesis protein</fullName>
    </submittedName>
</protein>
<dbReference type="Proteomes" id="UP001161704">
    <property type="component" value="Unassembled WGS sequence"/>
</dbReference>
<comment type="caution">
    <text evidence="2">The sequence shown here is derived from an EMBL/GenBank/DDBJ whole genome shotgun (WGS) entry which is preliminary data.</text>
</comment>
<dbReference type="InterPro" id="IPR006522">
    <property type="entry name" value="Phage_virion_morphogenesis"/>
</dbReference>
<dbReference type="RefSeq" id="WP_210538163.1">
    <property type="nucleotide sequence ID" value="NZ_JAOCIZ010000059.1"/>
</dbReference>
<sequence>MATDELSRLTSWADGLLASMEPAARRQLAGEMARTLRASQAQRIRANLQPDGSPMAPRKPQPKLKKNRGRLRRKMFFKISNPAWLKARANEHQAVVEFVGTANRLATIHQYGLKDRIKGREISYPARELLGITEKERDQLETTLLAHLTKGL</sequence>
<dbReference type="EMBL" id="JAOCIZ010000059">
    <property type="protein sequence ID" value="MDH1506291.1"/>
    <property type="molecule type" value="Genomic_DNA"/>
</dbReference>
<accession>A0AA42UB65</accession>
<evidence type="ECO:0000313" key="3">
    <source>
        <dbReference type="Proteomes" id="UP001161704"/>
    </source>
</evidence>
<evidence type="ECO:0000256" key="1">
    <source>
        <dbReference type="SAM" id="MobiDB-lite"/>
    </source>
</evidence>
<organism evidence="2 3">
    <name type="scientific">Aeromonas caviae</name>
    <name type="common">Aeromonas punctata</name>
    <dbReference type="NCBI Taxonomy" id="648"/>
    <lineage>
        <taxon>Bacteria</taxon>
        <taxon>Pseudomonadati</taxon>
        <taxon>Pseudomonadota</taxon>
        <taxon>Gammaproteobacteria</taxon>
        <taxon>Aeromonadales</taxon>
        <taxon>Aeromonadaceae</taxon>
        <taxon>Aeromonas</taxon>
    </lineage>
</organism>
<dbReference type="Pfam" id="PF05069">
    <property type="entry name" value="Phage_tail_S"/>
    <property type="match status" value="1"/>
</dbReference>
<proteinExistence type="predicted"/>
<dbReference type="AlphaFoldDB" id="A0AA42UB65"/>